<organism evidence="1 2">
    <name type="scientific">Oscillatoria acuminata PCC 6304</name>
    <dbReference type="NCBI Taxonomy" id="56110"/>
    <lineage>
        <taxon>Bacteria</taxon>
        <taxon>Bacillati</taxon>
        <taxon>Cyanobacteriota</taxon>
        <taxon>Cyanophyceae</taxon>
        <taxon>Oscillatoriophycideae</taxon>
        <taxon>Oscillatoriales</taxon>
        <taxon>Oscillatoriaceae</taxon>
        <taxon>Oscillatoria</taxon>
    </lineage>
</organism>
<dbReference type="Proteomes" id="UP000010367">
    <property type="component" value="Chromosome"/>
</dbReference>
<keyword evidence="2" id="KW-1185">Reference proteome</keyword>
<dbReference type="EMBL" id="CP003607">
    <property type="protein sequence ID" value="AFY80638.1"/>
    <property type="molecule type" value="Genomic_DNA"/>
</dbReference>
<name>K9TDZ0_9CYAN</name>
<accession>K9TDZ0</accession>
<protein>
    <submittedName>
        <fullName evidence="1">Uncharacterized protein</fullName>
    </submittedName>
</protein>
<evidence type="ECO:0000313" key="2">
    <source>
        <dbReference type="Proteomes" id="UP000010367"/>
    </source>
</evidence>
<dbReference type="AlphaFoldDB" id="K9TDZ0"/>
<gene>
    <name evidence="1" type="ORF">Oscil6304_0906</name>
</gene>
<dbReference type="InParanoid" id="K9TDZ0"/>
<dbReference type="STRING" id="56110.Oscil6304_0906"/>
<sequence>MESYFLDVDFTLSCTLVTHSRTESINRFNFGTALNQSHVIMRTPQPEFLTFVKIAEKINSSSQCLNYVN</sequence>
<proteinExistence type="predicted"/>
<dbReference type="HOGENOM" id="CLU_2771871_0_0_3"/>
<reference evidence="1 2" key="1">
    <citation type="submission" date="2012-06" db="EMBL/GenBank/DDBJ databases">
        <title>Finished chromosome of genome of Oscillatoria acuminata PCC 6304.</title>
        <authorList>
            <consortium name="US DOE Joint Genome Institute"/>
            <person name="Gugger M."/>
            <person name="Coursin T."/>
            <person name="Rippka R."/>
            <person name="Tandeau De Marsac N."/>
            <person name="Huntemann M."/>
            <person name="Wei C.-L."/>
            <person name="Han J."/>
            <person name="Detter J.C."/>
            <person name="Han C."/>
            <person name="Tapia R."/>
            <person name="Davenport K."/>
            <person name="Daligault H."/>
            <person name="Erkkila T."/>
            <person name="Gu W."/>
            <person name="Munk A.C.C."/>
            <person name="Teshima H."/>
            <person name="Xu Y."/>
            <person name="Chain P."/>
            <person name="Chen A."/>
            <person name="Krypides N."/>
            <person name="Mavromatis K."/>
            <person name="Markowitz V."/>
            <person name="Szeto E."/>
            <person name="Ivanova N."/>
            <person name="Mikhailova N."/>
            <person name="Ovchinnikova G."/>
            <person name="Pagani I."/>
            <person name="Pati A."/>
            <person name="Goodwin L."/>
            <person name="Peters L."/>
            <person name="Pitluck S."/>
            <person name="Woyke T."/>
            <person name="Kerfeld C."/>
        </authorList>
    </citation>
    <scope>NUCLEOTIDE SEQUENCE [LARGE SCALE GENOMIC DNA]</scope>
    <source>
        <strain evidence="1 2">PCC 6304</strain>
    </source>
</reference>
<evidence type="ECO:0000313" key="1">
    <source>
        <dbReference type="EMBL" id="AFY80638.1"/>
    </source>
</evidence>
<dbReference type="KEGG" id="oac:Oscil6304_0906"/>